<protein>
    <recommendedName>
        <fullName evidence="4">Lipoprotein</fullName>
    </recommendedName>
</protein>
<comment type="caution">
    <text evidence="2">The sequence shown here is derived from an EMBL/GenBank/DDBJ whole genome shotgun (WGS) entry which is preliminary data.</text>
</comment>
<dbReference type="Proteomes" id="UP000886852">
    <property type="component" value="Unassembled WGS sequence"/>
</dbReference>
<gene>
    <name evidence="2" type="ORF">IAC72_01790</name>
</gene>
<name>A0A9D1MWM2_9BACT</name>
<evidence type="ECO:0000313" key="3">
    <source>
        <dbReference type="Proteomes" id="UP000886852"/>
    </source>
</evidence>
<sequence length="191" mass="20414">MKKSFVFVVILCLLVCLAACTPQQGSEQLNEKLKANYSQISLSVTTKYLGETLTSTVTTTTEGDVSTVTYSIQQFATFNEGIPESLIVTKQGTLTVEKGVITSMDGDEADIDVSGVSAGNLSFDDNYFKNANLTATQFTAEVSAPAAFLGTAVQCSDMKVSATFDKTFVKTIAITYTADGAEVTYSYQFTA</sequence>
<dbReference type="AlphaFoldDB" id="A0A9D1MWM2"/>
<keyword evidence="1" id="KW-0732">Signal</keyword>
<evidence type="ECO:0000313" key="2">
    <source>
        <dbReference type="EMBL" id="HIU90735.1"/>
    </source>
</evidence>
<feature type="signal peptide" evidence="1">
    <location>
        <begin position="1"/>
        <end position="18"/>
    </location>
</feature>
<accession>A0A9D1MWM2</accession>
<evidence type="ECO:0000256" key="1">
    <source>
        <dbReference type="SAM" id="SignalP"/>
    </source>
</evidence>
<feature type="chain" id="PRO_5039412198" description="Lipoprotein" evidence="1">
    <location>
        <begin position="19"/>
        <end position="191"/>
    </location>
</feature>
<reference evidence="2" key="1">
    <citation type="submission" date="2020-10" db="EMBL/GenBank/DDBJ databases">
        <authorList>
            <person name="Gilroy R."/>
        </authorList>
    </citation>
    <scope>NUCLEOTIDE SEQUENCE</scope>
    <source>
        <strain evidence="2">ChiHjej12B11-7776</strain>
    </source>
</reference>
<organism evidence="2 3">
    <name type="scientific">Candidatus Fimimonas merdipullorum</name>
    <dbReference type="NCBI Taxonomy" id="2840822"/>
    <lineage>
        <taxon>Bacteria</taxon>
        <taxon>Pseudomonadati</taxon>
        <taxon>Myxococcota</taxon>
        <taxon>Myxococcia</taxon>
        <taxon>Myxococcales</taxon>
        <taxon>Cystobacterineae</taxon>
        <taxon>Myxococcaceae</taxon>
        <taxon>Myxococcaceae incertae sedis</taxon>
        <taxon>Candidatus Fimimonas</taxon>
    </lineage>
</organism>
<dbReference type="EMBL" id="DVOC01000031">
    <property type="protein sequence ID" value="HIU90735.1"/>
    <property type="molecule type" value="Genomic_DNA"/>
</dbReference>
<reference evidence="2" key="2">
    <citation type="journal article" date="2021" name="PeerJ">
        <title>Extensive microbial diversity within the chicken gut microbiome revealed by metagenomics and culture.</title>
        <authorList>
            <person name="Gilroy R."/>
            <person name="Ravi A."/>
            <person name="Getino M."/>
            <person name="Pursley I."/>
            <person name="Horton D.L."/>
            <person name="Alikhan N.F."/>
            <person name="Baker D."/>
            <person name="Gharbi K."/>
            <person name="Hall N."/>
            <person name="Watson M."/>
            <person name="Adriaenssens E.M."/>
            <person name="Foster-Nyarko E."/>
            <person name="Jarju S."/>
            <person name="Secka A."/>
            <person name="Antonio M."/>
            <person name="Oren A."/>
            <person name="Chaudhuri R.R."/>
            <person name="La Ragione R."/>
            <person name="Hildebrand F."/>
            <person name="Pallen M.J."/>
        </authorList>
    </citation>
    <scope>NUCLEOTIDE SEQUENCE</scope>
    <source>
        <strain evidence="2">ChiHjej12B11-7776</strain>
    </source>
</reference>
<proteinExistence type="predicted"/>
<evidence type="ECO:0008006" key="4">
    <source>
        <dbReference type="Google" id="ProtNLM"/>
    </source>
</evidence>